<proteinExistence type="predicted"/>
<comment type="caution">
    <text evidence="1">The sequence shown here is derived from an EMBL/GenBank/DDBJ whole genome shotgun (WGS) entry which is preliminary data.</text>
</comment>
<organism evidence="1 2">
    <name type="scientific">Leptospira alexanderi serovar Manhao 3 str. L 60</name>
    <dbReference type="NCBI Taxonomy" id="1049759"/>
    <lineage>
        <taxon>Bacteria</taxon>
        <taxon>Pseudomonadati</taxon>
        <taxon>Spirochaetota</taxon>
        <taxon>Spirochaetia</taxon>
        <taxon>Leptospirales</taxon>
        <taxon>Leptospiraceae</taxon>
        <taxon>Leptospira</taxon>
    </lineage>
</organism>
<evidence type="ECO:0000313" key="2">
    <source>
        <dbReference type="Proteomes" id="UP000018747"/>
    </source>
</evidence>
<dbReference type="STRING" id="100053.GCA_002009845_01462"/>
<reference evidence="1" key="1">
    <citation type="submission" date="2013-05" db="EMBL/GenBank/DDBJ databases">
        <authorList>
            <person name="Harkins D.M."/>
            <person name="Durkin A.S."/>
            <person name="Brinkac L.M."/>
            <person name="Haft D.H."/>
            <person name="Selengut J.D."/>
            <person name="Sanka R."/>
            <person name="DePew J."/>
            <person name="Purushe J."/>
            <person name="Hartskeerl R.A."/>
            <person name="Ahmed A."/>
            <person name="van der Linden H."/>
            <person name="Goris M.G.A."/>
            <person name="Vinetz J.M."/>
            <person name="Sutton G.G."/>
            <person name="Nierman W.C."/>
            <person name="Fouts D.E."/>
        </authorList>
    </citation>
    <scope>NUCLEOTIDE SEQUENCE [LARGE SCALE GENOMIC DNA]</scope>
    <source>
        <strain evidence="1">L 60</strain>
    </source>
</reference>
<dbReference type="Proteomes" id="UP000018747">
    <property type="component" value="Unassembled WGS sequence"/>
</dbReference>
<dbReference type="RefSeq" id="WP_020984317.1">
    <property type="nucleotide sequence ID" value="NZ_AHMT02000034.1"/>
</dbReference>
<gene>
    <name evidence="1" type="ORF">LEP1GSC062_3475</name>
</gene>
<dbReference type="NCBIfam" id="NF047816">
    <property type="entry name" value="LIC12231_lipo"/>
    <property type="match status" value="1"/>
</dbReference>
<keyword evidence="2" id="KW-1185">Reference proteome</keyword>
<accession>V6I7B3</accession>
<dbReference type="EMBL" id="AHMT02000034">
    <property type="protein sequence ID" value="EQA62354.1"/>
    <property type="molecule type" value="Genomic_DNA"/>
</dbReference>
<dbReference type="AlphaFoldDB" id="V6I7B3"/>
<dbReference type="OrthoDB" id="325812at2"/>
<evidence type="ECO:0000313" key="1">
    <source>
        <dbReference type="EMBL" id="EQA62354.1"/>
    </source>
</evidence>
<protein>
    <recommendedName>
        <fullName evidence="3">Lipoprotein</fullName>
    </recommendedName>
</protein>
<name>V6I7B3_9LEPT</name>
<evidence type="ECO:0008006" key="3">
    <source>
        <dbReference type="Google" id="ProtNLM"/>
    </source>
</evidence>
<sequence>MKSAILIILFFSFLQCVTYRDFPQNYIGKGPKSKSSDTVLYYKIYNGTIVGGSNRLNDVIQFDSPFSQTMKSDATPEKGLYLKVTIEQKLPNIASLIFGYISFATLTILPVWSNEDGSNVLFQIYRDGQFLKSYEYRVRRSGFVWIFMAPFAWVNAFTYSESEAFEAVAFKFFEDAALDLSNKK</sequence>